<name>A0A8S5UW01_9CAUD</name>
<dbReference type="EMBL" id="BK016153">
    <property type="protein sequence ID" value="DAF98664.1"/>
    <property type="molecule type" value="Genomic_DNA"/>
</dbReference>
<dbReference type="InterPro" id="IPR046075">
    <property type="entry name" value="DUF6093"/>
</dbReference>
<proteinExistence type="predicted"/>
<organism evidence="1">
    <name type="scientific">Siphoviridae sp. ctgaU3</name>
    <dbReference type="NCBI Taxonomy" id="2825609"/>
    <lineage>
        <taxon>Viruses</taxon>
        <taxon>Duplodnaviria</taxon>
        <taxon>Heunggongvirae</taxon>
        <taxon>Uroviricota</taxon>
        <taxon>Caudoviricetes</taxon>
    </lineage>
</organism>
<accession>A0A8S5UW01</accession>
<evidence type="ECO:0000313" key="1">
    <source>
        <dbReference type="EMBL" id="DAF98664.1"/>
    </source>
</evidence>
<sequence length="123" mass="14158">MARPNMRRRRANWLMTDTCVIDRPTGSYSWDPKTRRDEPTMERVYEGKCRLRQQTSYGTAPTVGGHTYELQQTELHVPYGVSYEAAVGDVATVTGYRYPFRVRGLINQTHRTANRMLVDAETA</sequence>
<reference evidence="1" key="1">
    <citation type="journal article" date="2021" name="Proc. Natl. Acad. Sci. U.S.A.">
        <title>A Catalog of Tens of Thousands of Viruses from Human Metagenomes Reveals Hidden Associations with Chronic Diseases.</title>
        <authorList>
            <person name="Tisza M.J."/>
            <person name="Buck C.B."/>
        </authorList>
    </citation>
    <scope>NUCLEOTIDE SEQUENCE</scope>
    <source>
        <strain evidence="1">CtgaU3</strain>
    </source>
</reference>
<dbReference type="Pfam" id="PF19586">
    <property type="entry name" value="DUF6093"/>
    <property type="match status" value="1"/>
</dbReference>
<protein>
    <submittedName>
        <fullName evidence="1">Head closure knob</fullName>
    </submittedName>
</protein>